<reference evidence="5" key="2">
    <citation type="submission" date="2025-08" db="UniProtKB">
        <authorList>
            <consortium name="Ensembl"/>
        </authorList>
    </citation>
    <scope>IDENTIFICATION</scope>
</reference>
<evidence type="ECO:0000313" key="5">
    <source>
        <dbReference type="Ensembl" id="ENSCSEP00000013112.1"/>
    </source>
</evidence>
<feature type="region of interest" description="Disordered" evidence="3">
    <location>
        <begin position="240"/>
        <end position="268"/>
    </location>
</feature>
<dbReference type="GO" id="GO:0030054">
    <property type="term" value="C:cell junction"/>
    <property type="evidence" value="ECO:0007669"/>
    <property type="project" value="TreeGrafter"/>
</dbReference>
<keyword evidence="6" id="KW-1185">Reference proteome</keyword>
<feature type="compositionally biased region" description="Polar residues" evidence="3">
    <location>
        <begin position="254"/>
        <end position="263"/>
    </location>
</feature>
<sequence length="495" mass="54290">MSTSDYREDGMDLGSDASSRSGSESNSNKVTPCSPSLDLAALDDYKSSPSLDLVTLEDYEEDEDYQEYKKKVIEEWESEYGEDCTSPQPPSQEEGEGGSEVVEGFGKGYRKTVNSRSLAEEFQEVKPIPPIPAPGRHTATSAAVIPEELKQNGNLILPRSSHLHSPGAPHGGTGTARPSHRSSSQGRGSRSSGLGGGGGGGGTGIKMGGYREEEGVEEEPLPTMDWAALERHLAGLQTREQENQNLNHNQNQNVGKTNYTSAQKNERESIRQKLALGSFFDDGPGIYTSCSKSGKPSLSSRLQSGMNLQICFVNDSGSDKDSDADDSKTETSLDTPLSPMSKQSSSYSDRDTTEDDSESLEDMDFLSRQKKLQAEAKLALAMAKPMAKMQVEVEKQNRKKSPVADLLPHMPHISECLMKRSLKPTDLRDMTLGQLQVIVNDLHSQIESLNEELVQLLLIRDELHMEQDAMLVDIEDLTRHAESQQKHLAERTLSK</sequence>
<dbReference type="CTD" id="29970"/>
<dbReference type="PANTHER" id="PTHR13103:SF2">
    <property type="entry name" value="IQCJ-SCHIP1 READTHROUGH TRANSCRIPT PROTEIN-RELATED"/>
    <property type="match status" value="1"/>
</dbReference>
<feature type="compositionally biased region" description="Polar residues" evidence="3">
    <location>
        <begin position="332"/>
        <end position="343"/>
    </location>
</feature>
<feature type="region of interest" description="Disordered" evidence="3">
    <location>
        <begin position="316"/>
        <end position="363"/>
    </location>
</feature>
<feature type="compositionally biased region" description="Low complexity" evidence="3">
    <location>
        <begin position="15"/>
        <end position="27"/>
    </location>
</feature>
<feature type="compositionally biased region" description="Acidic residues" evidence="3">
    <location>
        <begin position="352"/>
        <end position="363"/>
    </location>
</feature>
<name>A0A3P8VFI7_CYNSE</name>
<reference evidence="5" key="3">
    <citation type="submission" date="2025-09" db="UniProtKB">
        <authorList>
            <consortium name="Ensembl"/>
        </authorList>
    </citation>
    <scope>IDENTIFICATION</scope>
</reference>
<dbReference type="AlphaFoldDB" id="A0A3P8VFI7"/>
<protein>
    <submittedName>
        <fullName evidence="5">Schwannomin interacting protein 1</fullName>
    </submittedName>
</protein>
<dbReference type="PANTHER" id="PTHR13103">
    <property type="entry name" value="SCHWANNOMIN INTERACTING PROTEIN 1"/>
    <property type="match status" value="1"/>
</dbReference>
<evidence type="ECO:0000313" key="6">
    <source>
        <dbReference type="Proteomes" id="UP000265120"/>
    </source>
</evidence>
<keyword evidence="1 2" id="KW-0175">Coiled coil</keyword>
<feature type="compositionally biased region" description="Low complexity" evidence="3">
    <location>
        <begin position="243"/>
        <end position="253"/>
    </location>
</feature>
<feature type="compositionally biased region" description="Low complexity" evidence="3">
    <location>
        <begin position="181"/>
        <end position="192"/>
    </location>
</feature>
<evidence type="ECO:0000259" key="4">
    <source>
        <dbReference type="Pfam" id="PF10148"/>
    </source>
</evidence>
<feature type="coiled-coil region" evidence="2">
    <location>
        <begin position="432"/>
        <end position="466"/>
    </location>
</feature>
<dbReference type="InterPro" id="IPR015649">
    <property type="entry name" value="SCHIP_1_C"/>
</dbReference>
<dbReference type="GO" id="GO:0035332">
    <property type="term" value="P:positive regulation of hippo signaling"/>
    <property type="evidence" value="ECO:0007669"/>
    <property type="project" value="TreeGrafter"/>
</dbReference>
<evidence type="ECO:0000256" key="2">
    <source>
        <dbReference type="SAM" id="Coils"/>
    </source>
</evidence>
<dbReference type="OrthoDB" id="6260144at2759"/>
<evidence type="ECO:0000256" key="1">
    <source>
        <dbReference type="ARBA" id="ARBA00023054"/>
    </source>
</evidence>
<dbReference type="Pfam" id="PF10148">
    <property type="entry name" value="SCHIP-1_C"/>
    <property type="match status" value="1"/>
</dbReference>
<reference evidence="5 6" key="1">
    <citation type="journal article" date="2014" name="Nat. Genet.">
        <title>Whole-genome sequence of a flatfish provides insights into ZW sex chromosome evolution and adaptation to a benthic lifestyle.</title>
        <authorList>
            <person name="Chen S."/>
            <person name="Zhang G."/>
            <person name="Shao C."/>
            <person name="Huang Q."/>
            <person name="Liu G."/>
            <person name="Zhang P."/>
            <person name="Song W."/>
            <person name="An N."/>
            <person name="Chalopin D."/>
            <person name="Volff J.N."/>
            <person name="Hong Y."/>
            <person name="Li Q."/>
            <person name="Sha Z."/>
            <person name="Zhou H."/>
            <person name="Xie M."/>
            <person name="Yu Q."/>
            <person name="Liu Y."/>
            <person name="Xiang H."/>
            <person name="Wang N."/>
            <person name="Wu K."/>
            <person name="Yang C."/>
            <person name="Zhou Q."/>
            <person name="Liao X."/>
            <person name="Yang L."/>
            <person name="Hu Q."/>
            <person name="Zhang J."/>
            <person name="Meng L."/>
            <person name="Jin L."/>
            <person name="Tian Y."/>
            <person name="Lian J."/>
            <person name="Yang J."/>
            <person name="Miao G."/>
            <person name="Liu S."/>
            <person name="Liang Z."/>
            <person name="Yan F."/>
            <person name="Li Y."/>
            <person name="Sun B."/>
            <person name="Zhang H."/>
            <person name="Zhang J."/>
            <person name="Zhu Y."/>
            <person name="Du M."/>
            <person name="Zhao Y."/>
            <person name="Schartl M."/>
            <person name="Tang Q."/>
            <person name="Wang J."/>
        </authorList>
    </citation>
    <scope>NUCLEOTIDE SEQUENCE</scope>
</reference>
<feature type="compositionally biased region" description="Basic and acidic residues" evidence="3">
    <location>
        <begin position="1"/>
        <end position="10"/>
    </location>
</feature>
<accession>A0A3P8VFI7</accession>
<organism evidence="5 6">
    <name type="scientific">Cynoglossus semilaevis</name>
    <name type="common">Tongue sole</name>
    <dbReference type="NCBI Taxonomy" id="244447"/>
    <lineage>
        <taxon>Eukaryota</taxon>
        <taxon>Metazoa</taxon>
        <taxon>Chordata</taxon>
        <taxon>Craniata</taxon>
        <taxon>Vertebrata</taxon>
        <taxon>Euteleostomi</taxon>
        <taxon>Actinopterygii</taxon>
        <taxon>Neopterygii</taxon>
        <taxon>Teleostei</taxon>
        <taxon>Neoteleostei</taxon>
        <taxon>Acanthomorphata</taxon>
        <taxon>Carangaria</taxon>
        <taxon>Pleuronectiformes</taxon>
        <taxon>Pleuronectoidei</taxon>
        <taxon>Cynoglossidae</taxon>
        <taxon>Cynoglossinae</taxon>
        <taxon>Cynoglossus</taxon>
    </lineage>
</organism>
<dbReference type="Ensembl" id="ENSCSET00000013271.1">
    <property type="protein sequence ID" value="ENSCSEP00000013112.1"/>
    <property type="gene ID" value="ENSCSEG00000008410.1"/>
</dbReference>
<dbReference type="InterPro" id="IPR039045">
    <property type="entry name" value="SCHIP_1"/>
</dbReference>
<feature type="domain" description="Schwannomin interacting protein 1 C-terminal" evidence="4">
    <location>
        <begin position="263"/>
        <end position="491"/>
    </location>
</feature>
<feature type="region of interest" description="Disordered" evidence="3">
    <location>
        <begin position="1"/>
        <end position="49"/>
    </location>
</feature>
<dbReference type="GeneTree" id="ENSGT00390000011127"/>
<proteinExistence type="predicted"/>
<dbReference type="GO" id="GO:0005886">
    <property type="term" value="C:plasma membrane"/>
    <property type="evidence" value="ECO:0007669"/>
    <property type="project" value="TreeGrafter"/>
</dbReference>
<dbReference type="Proteomes" id="UP000265120">
    <property type="component" value="Chromosome 4"/>
</dbReference>
<dbReference type="GeneID" id="103378100"/>
<feature type="region of interest" description="Disordered" evidence="3">
    <location>
        <begin position="76"/>
        <end position="220"/>
    </location>
</feature>
<feature type="compositionally biased region" description="Gly residues" evidence="3">
    <location>
        <begin position="193"/>
        <end position="207"/>
    </location>
</feature>
<dbReference type="RefSeq" id="XP_008307396.1">
    <property type="nucleotide sequence ID" value="XM_008309174.3"/>
</dbReference>
<feature type="compositionally biased region" description="Basic and acidic residues" evidence="3">
    <location>
        <begin position="317"/>
        <end position="331"/>
    </location>
</feature>
<evidence type="ECO:0000256" key="3">
    <source>
        <dbReference type="SAM" id="MobiDB-lite"/>
    </source>
</evidence>